<gene>
    <name evidence="3" type="ORF">HNQ88_004992</name>
</gene>
<dbReference type="EMBL" id="JAVDQD010000013">
    <property type="protein sequence ID" value="MDR6241905.1"/>
    <property type="molecule type" value="Genomic_DNA"/>
</dbReference>
<feature type="compositionally biased region" description="Basic and acidic residues" evidence="2">
    <location>
        <begin position="83"/>
        <end position="97"/>
    </location>
</feature>
<evidence type="ECO:0000313" key="4">
    <source>
        <dbReference type="Proteomes" id="UP001185092"/>
    </source>
</evidence>
<keyword evidence="4" id="KW-1185">Reference proteome</keyword>
<accession>A0AAE3XTW2</accession>
<feature type="compositionally biased region" description="Basic and acidic residues" evidence="2">
    <location>
        <begin position="1"/>
        <end position="11"/>
    </location>
</feature>
<feature type="compositionally biased region" description="Basic and acidic residues" evidence="2">
    <location>
        <begin position="49"/>
        <end position="61"/>
    </location>
</feature>
<evidence type="ECO:0000256" key="1">
    <source>
        <dbReference type="SAM" id="Coils"/>
    </source>
</evidence>
<evidence type="ECO:0000313" key="3">
    <source>
        <dbReference type="EMBL" id="MDR6241905.1"/>
    </source>
</evidence>
<feature type="coiled-coil region" evidence="1">
    <location>
        <begin position="1009"/>
        <end position="1076"/>
    </location>
</feature>
<feature type="compositionally biased region" description="Basic and acidic residues" evidence="2">
    <location>
        <begin position="930"/>
        <end position="954"/>
    </location>
</feature>
<organism evidence="3 4">
    <name type="scientific">Aureibacter tunicatorum</name>
    <dbReference type="NCBI Taxonomy" id="866807"/>
    <lineage>
        <taxon>Bacteria</taxon>
        <taxon>Pseudomonadati</taxon>
        <taxon>Bacteroidota</taxon>
        <taxon>Cytophagia</taxon>
        <taxon>Cytophagales</taxon>
        <taxon>Persicobacteraceae</taxon>
        <taxon>Aureibacter</taxon>
    </lineage>
</organism>
<feature type="compositionally biased region" description="Polar residues" evidence="2">
    <location>
        <begin position="210"/>
        <end position="223"/>
    </location>
</feature>
<keyword evidence="1" id="KW-0175">Coiled coil</keyword>
<sequence>MITHESEDINKSKNRRKPVQSASSIQESKPAAVKFDPTIDYDQINKQPEILEAKPPTKDDSVDGQLNYPWLKSEKSSSGASATKDDVQADNITDRQINKNIPIIEQDSSLDPEATNIELEKKTESSEKTEETKDLKVDFNIPKIDAVKIDIGSEAKKTLSKGLKKTKRAISAHKQTESAGQKALQIQRSLVTKPEEMQAKANASLVSGMKSVTPQKPSVSENTRSLKKGIESVLPEKVEDLKKFKTRGTAKKMTSSVKSLVNSQSNEVTGSFSAINTKPKAAAAPKATPLPPAEQVNSAQDGLASGLVPEMTEDHLDINAYSKAGQSIIEQVGYNKEAMASLGDTPLAKAFRDIESLESVNQSQQQDILDTRTNLSKESDQQLEEMSKAGQQNIINNKKAKLSQIGSEQVNKKASLEEQKANATKHMENIFNTAKSTVDDKLESLEDDSMTDFESRIARAERIFTDNVTRRQDTIEYNYKKERNLLQRLYDLAFVDIDEIPGMSEMFEDEKRKFENSVNKAIADITASNQKVIIECKNIINKAHQEIDDYQKTLPIDVQNGIKESADAITGKLNALTDEVNTQAKELKEAMIKKQQESVEMIQGKIDKIIEENQSLFSKFAEMTENAIKLFAQELFAAAGIDPSQIMAIFEKGKNAMQMLFADPIGFIKNILKAIGVGVENFGENIVEHLKNGFVTWLTGATSGLSITMPAELNLKGVFDLALQIMGLTWENIKARLIEKGGKKVERGIEIAEQSLDIIQQVREGGLVVLWDMLKDKAEEVKTTFIDGLKNWAINKIIVSGIKKLLLMANPAGALLTVVETIYKAITFFIDNINRIMSFAESVFDSVAAIAQGNIGAAAKAIEASLAKTIPLILGFLAKWLDLGGIVKKVQELINSIQKKIQPHIDKVIDWLLNKIKKFRKGKKGGNRSSADRQDDNKRLVNDEKSKEKNKDKKLEDSEVGKVVKFEEKDGHKHRLWFKDTPKGPVLMLASTPKSMEHRLKEWNAKLKLEKDGKKKEELKDAISKLEKITKNIESDAIKVDEVFDEIINEYHKKDKTNFNKRLKQAKSKDQNIENEQDKSIIYIKLLLDNFGDSIKKAYLLSSDGYISQEPETIFIKGQTSKSIIGNTGEANGKNGIIVSTKSINTIVRKLIKGDENLRKNIYEEITKHKNISDKQNYINNFEKGIINGFALKESELNQSSSHKIVETYSNTKLGLKLNNKDKPHYFSGTNQGSNSFIEYLYSASPDEKKFEYNELNKKPDLSERRNHIINHYKYLASGYLLYKINDNDYKLDMIGENEIRVSKNESRNEIGKKVGNIGYSIHNKNIKGYIISHPKVSIVKNGKKRKELYDYLESHEYNDRRAKIGSVSDHNRFKPYIQSITLQGNTLEVTYIYKEKDENNEDIPTGQEFTSFIEVNGDHVTQSTTGRNLILHEFGRGITKSAKQKDNVDKINNIRTGIGNYKLTDTAIEERGESKESNRITKQEFKKGIEDINAKIENENDPVKIKELEQKKKEYLEERGVIERTVIEKEKNEKGEEKEIIKQKYNYDNSIVAMFDNSHILANMFMGSGYKEALNLLTTSSHYNQVIMRNAEDEIMELLEVLQENTQEKYPNAYITFDMTITSTWDKLIDREVFNFLNDDKSIKWSSGEQKNKELKNQVSELAKINDPVMVKSVNYEATSISAVSKDNNNNEVIFPISHGPIEVGIEDDKTLKNHLLNE</sequence>
<name>A0AAE3XTW2_9BACT</name>
<comment type="caution">
    <text evidence="3">The sequence shown here is derived from an EMBL/GenBank/DDBJ whole genome shotgun (WGS) entry which is preliminary data.</text>
</comment>
<feature type="region of interest" description="Disordered" evidence="2">
    <location>
        <begin position="921"/>
        <end position="954"/>
    </location>
</feature>
<feature type="region of interest" description="Disordered" evidence="2">
    <location>
        <begin position="204"/>
        <end position="228"/>
    </location>
</feature>
<dbReference type="RefSeq" id="WP_309943099.1">
    <property type="nucleotide sequence ID" value="NZ_AP025310.1"/>
</dbReference>
<evidence type="ECO:0000256" key="2">
    <source>
        <dbReference type="SAM" id="MobiDB-lite"/>
    </source>
</evidence>
<feature type="coiled-coil region" evidence="1">
    <location>
        <begin position="573"/>
        <end position="612"/>
    </location>
</feature>
<reference evidence="3" key="1">
    <citation type="submission" date="2023-07" db="EMBL/GenBank/DDBJ databases">
        <title>Genomic Encyclopedia of Type Strains, Phase IV (KMG-IV): sequencing the most valuable type-strain genomes for metagenomic binning, comparative biology and taxonomic classification.</title>
        <authorList>
            <person name="Goeker M."/>
        </authorList>
    </citation>
    <scope>NUCLEOTIDE SEQUENCE</scope>
    <source>
        <strain evidence="3">DSM 26174</strain>
    </source>
</reference>
<feature type="region of interest" description="Disordered" evidence="2">
    <location>
        <begin position="1"/>
        <end position="114"/>
    </location>
</feature>
<proteinExistence type="predicted"/>
<protein>
    <submittedName>
        <fullName evidence="3">Uncharacterized protein</fullName>
    </submittedName>
</protein>
<dbReference type="Proteomes" id="UP001185092">
    <property type="component" value="Unassembled WGS sequence"/>
</dbReference>